<sequence length="284" mass="31290">MLSPVSTDSNHHPLNGTDATEHSVGADLPRAIATLNEEETYRALLTATHWATLDHAYGSAAEAPKRLAELLAQDQTVRTKALDYLHYTLHHQNTLYEATAPAALYVAAILPNPRTTRTVDKGHNSFPGCMRAELLLWIASVADAVTDEADVLSRRHGFPLDDYPPAVSIRRIRPQLYSAAVAYVDDTDRPTAEAAITACIRLLDDPRLLHHRAALVPGIRQILGTSEQWQHRERAIDALDTWGEDSTGLEGQQNPFLFCDSDTPTDNGSRPIDTNEGYSEPPPF</sequence>
<dbReference type="AlphaFoldDB" id="G2G6N0"/>
<dbReference type="Proteomes" id="UP000004217">
    <property type="component" value="Unassembled WGS sequence"/>
</dbReference>
<protein>
    <recommendedName>
        <fullName evidence="4">HEAT repeat domain-containing protein</fullName>
    </recommendedName>
</protein>
<evidence type="ECO:0000313" key="3">
    <source>
        <dbReference type="Proteomes" id="UP000004217"/>
    </source>
</evidence>
<feature type="region of interest" description="Disordered" evidence="1">
    <location>
        <begin position="1"/>
        <end position="23"/>
    </location>
</feature>
<evidence type="ECO:0000256" key="1">
    <source>
        <dbReference type="SAM" id="MobiDB-lite"/>
    </source>
</evidence>
<accession>G2G6N0</accession>
<keyword evidence="3" id="KW-1185">Reference proteome</keyword>
<reference evidence="2 3" key="1">
    <citation type="submission" date="2011-08" db="EMBL/GenBank/DDBJ databases">
        <authorList>
            <person name="Lin Y."/>
            <person name="Hao X."/>
            <person name="Johnstone L."/>
            <person name="Miller S.J."/>
            <person name="Wei G."/>
            <person name="Rensing C."/>
        </authorList>
    </citation>
    <scope>NUCLEOTIDE SEQUENCE [LARGE SCALE GENOMIC DNA]</scope>
    <source>
        <strain evidence="2 3">K42</strain>
    </source>
</reference>
<name>G2G6N0_9ACTN</name>
<gene>
    <name evidence="2" type="ORF">SZN_05687</name>
</gene>
<proteinExistence type="predicted"/>
<comment type="caution">
    <text evidence="2">The sequence shown here is derived from an EMBL/GenBank/DDBJ whole genome shotgun (WGS) entry which is preliminary data.</text>
</comment>
<organism evidence="2 3">
    <name type="scientific">Streptomyces zinciresistens K42</name>
    <dbReference type="NCBI Taxonomy" id="700597"/>
    <lineage>
        <taxon>Bacteria</taxon>
        <taxon>Bacillati</taxon>
        <taxon>Actinomycetota</taxon>
        <taxon>Actinomycetes</taxon>
        <taxon>Kitasatosporales</taxon>
        <taxon>Streptomycetaceae</taxon>
        <taxon>Streptomyces</taxon>
    </lineage>
</organism>
<evidence type="ECO:0000313" key="2">
    <source>
        <dbReference type="EMBL" id="EGX60921.1"/>
    </source>
</evidence>
<evidence type="ECO:0008006" key="4">
    <source>
        <dbReference type="Google" id="ProtNLM"/>
    </source>
</evidence>
<feature type="region of interest" description="Disordered" evidence="1">
    <location>
        <begin position="244"/>
        <end position="284"/>
    </location>
</feature>
<dbReference type="EMBL" id="AGBF01000009">
    <property type="protein sequence ID" value="EGX60921.1"/>
    <property type="molecule type" value="Genomic_DNA"/>
</dbReference>